<dbReference type="EMBL" id="CP010070">
    <property type="protein sequence ID" value="AIZ57148.1"/>
    <property type="molecule type" value="Genomic_DNA"/>
</dbReference>
<dbReference type="KEGG" id="mear:Mpt1_c12860"/>
<dbReference type="HOGENOM" id="CLU_537057_0_0_2"/>
<name>A0A0A7LDV5_9ARCH</name>
<dbReference type="STRING" id="1577791.Mpt1_c12860"/>
<dbReference type="PANTHER" id="PTHR37841">
    <property type="entry name" value="GLR2918 PROTEIN"/>
    <property type="match status" value="1"/>
</dbReference>
<evidence type="ECO:0000313" key="2">
    <source>
        <dbReference type="EMBL" id="AIZ57148.1"/>
    </source>
</evidence>
<gene>
    <name evidence="2" type="ORF">Mpt1_c12860</name>
</gene>
<dbReference type="Pfam" id="PF13240">
    <property type="entry name" value="Zn_Ribbon_1"/>
    <property type="match status" value="1"/>
</dbReference>
<evidence type="ECO:0000313" key="3">
    <source>
        <dbReference type="Proteomes" id="UP000030787"/>
    </source>
</evidence>
<proteinExistence type="predicted"/>
<dbReference type="RefSeq" id="WP_048113210.1">
    <property type="nucleotide sequence ID" value="NZ_CP010070.1"/>
</dbReference>
<dbReference type="AlphaFoldDB" id="A0A0A7LDV5"/>
<reference evidence="2 3" key="1">
    <citation type="journal article" date="2014" name="Appl. Environ. Microbiol.">
        <title>Comparative Genome Analysis of 'Candidatus Methanoplasma termitum' Indicates a New Mode of Energy Metabolism in the Seventh Order of Methanogens.</title>
        <authorList>
            <person name="Lang K."/>
            <person name="Schuldes J."/>
            <person name="Klingl A."/>
            <person name="Poehlein A."/>
            <person name="Daniel R."/>
            <person name="Brune A."/>
        </authorList>
    </citation>
    <scope>NUCLEOTIDE SEQUENCE [LARGE SCALE GENOMIC DNA]</scope>
    <source>
        <strain evidence="3">Mpt1</strain>
    </source>
</reference>
<dbReference type="GeneID" id="24818947"/>
<dbReference type="InterPro" id="IPR026870">
    <property type="entry name" value="Zinc_ribbon_dom"/>
</dbReference>
<evidence type="ECO:0000259" key="1">
    <source>
        <dbReference type="Pfam" id="PF13240"/>
    </source>
</evidence>
<dbReference type="Pfam" id="PF14903">
    <property type="entry name" value="WG_beta_rep"/>
    <property type="match status" value="2"/>
</dbReference>
<keyword evidence="3" id="KW-1185">Reference proteome</keyword>
<dbReference type="InterPro" id="IPR032774">
    <property type="entry name" value="WG_beta_rep"/>
</dbReference>
<dbReference type="PANTHER" id="PTHR37841:SF1">
    <property type="entry name" value="DUF3298 DOMAIN-CONTAINING PROTEIN"/>
    <property type="match status" value="1"/>
</dbReference>
<organism evidence="2 3">
    <name type="scientific">Candidatus Methanoplasma termitum</name>
    <dbReference type="NCBI Taxonomy" id="1577791"/>
    <lineage>
        <taxon>Archaea</taxon>
        <taxon>Methanobacteriati</taxon>
        <taxon>Thermoplasmatota</taxon>
        <taxon>Thermoplasmata</taxon>
        <taxon>Methanomassiliicoccales</taxon>
        <taxon>Methanomassiliicoccaceae</taxon>
        <taxon>Candidatus Methanoplasma</taxon>
    </lineage>
</organism>
<sequence>MFCAKCGKKIQDESAFCQFCGVSIQAGKTITPSADRIRQSPVESSIPIPADVVPIDYIGGVFVVSNMESKLRQRSGQRFGVMSVDGRLLTSLIFKSDMGIQCLEGRVLLLPADNGWALHDMEGKRISKIFSKIIGLGHGLVSVSSEDQKDKFALADMHGTLRSGFEYDGIRPFSNGYAVFIKDKKAGAMDLSGNIVVKPRFAWLSDGAYGQFRYSSIANPDVNTKAGLVDASDRIVLNEENGFSGIDLYGENVFTHSVTYNYSRWNNRTETFYSISATGYYSHGEVIKAKYLFIGEESEGLRSFVSYTQSSPLPRAGQGRFVVGYMDEHWNNVIVVAEIDAPTGFEFAEFLHGTDFSTRLTPFREGRALVAVQGSAGTMRNALKGHDFIGQPRWIDRDGNVLSVMPKESVPAYIASSVKTDESEYKGEMKKLAEKLKGMGYDPLGKVLSCGLVCIWYRKNKLYGYADESGAVVVDPVYKMATSFKDDVAWVQQQNGQYQILRLRKKG</sequence>
<dbReference type="Proteomes" id="UP000030787">
    <property type="component" value="Chromosome"/>
</dbReference>
<accession>A0A0A7LDV5</accession>
<protein>
    <recommendedName>
        <fullName evidence="1">Zinc-ribbon domain-containing protein</fullName>
    </recommendedName>
</protein>
<feature type="domain" description="Zinc-ribbon" evidence="1">
    <location>
        <begin position="2"/>
        <end position="21"/>
    </location>
</feature>